<dbReference type="AlphaFoldDB" id="A0A7X0NP95"/>
<accession>A0A7X0NP95</accession>
<sequence length="36" mass="4181">MRLHRMHFSPPDDLGIEATRLIVLMPKPVTPNTWLP</sequence>
<evidence type="ECO:0000313" key="1">
    <source>
        <dbReference type="EMBL" id="MBB6547088.1"/>
    </source>
</evidence>
<reference evidence="1 2" key="1">
    <citation type="submission" date="2020-08" db="EMBL/GenBank/DDBJ databases">
        <title>Sequencing the genomes of 1000 actinobacteria strains.</title>
        <authorList>
            <person name="Klenk H.-P."/>
        </authorList>
    </citation>
    <scope>NUCLEOTIDE SEQUENCE [LARGE SCALE GENOMIC DNA]</scope>
    <source>
        <strain evidence="1 2">DSM 43768</strain>
    </source>
</reference>
<protein>
    <submittedName>
        <fullName evidence="1">Uncharacterized protein</fullName>
    </submittedName>
</protein>
<name>A0A7X0NP95_9ACTN</name>
<comment type="caution">
    <text evidence="1">The sequence shown here is derived from an EMBL/GenBank/DDBJ whole genome shotgun (WGS) entry which is preliminary data.</text>
</comment>
<gene>
    <name evidence="1" type="ORF">HD593_001883</name>
</gene>
<evidence type="ECO:0000313" key="2">
    <source>
        <dbReference type="Proteomes" id="UP000565579"/>
    </source>
</evidence>
<proteinExistence type="predicted"/>
<dbReference type="EMBL" id="JACHMI010000001">
    <property type="protein sequence ID" value="MBB6547088.1"/>
    <property type="molecule type" value="Genomic_DNA"/>
</dbReference>
<organism evidence="1 2">
    <name type="scientific">Nonomuraea rubra</name>
    <dbReference type="NCBI Taxonomy" id="46180"/>
    <lineage>
        <taxon>Bacteria</taxon>
        <taxon>Bacillati</taxon>
        <taxon>Actinomycetota</taxon>
        <taxon>Actinomycetes</taxon>
        <taxon>Streptosporangiales</taxon>
        <taxon>Streptosporangiaceae</taxon>
        <taxon>Nonomuraea</taxon>
    </lineage>
</organism>
<keyword evidence="2" id="KW-1185">Reference proteome</keyword>
<dbReference type="Proteomes" id="UP000565579">
    <property type="component" value="Unassembled WGS sequence"/>
</dbReference>